<dbReference type="Gene3D" id="2.40.10.10">
    <property type="entry name" value="Trypsin-like serine proteases"/>
    <property type="match status" value="3"/>
</dbReference>
<comment type="subcellular location">
    <subcellularLocation>
        <location evidence="1">Secreted</location>
    </subcellularLocation>
</comment>
<dbReference type="PROSITE" id="PS50240">
    <property type="entry name" value="TRYPSIN_DOM"/>
    <property type="match status" value="1"/>
</dbReference>
<dbReference type="PRINTS" id="PR00722">
    <property type="entry name" value="CHYMOTRYPSIN"/>
</dbReference>
<evidence type="ECO:0000256" key="3">
    <source>
        <dbReference type="ARBA" id="ARBA00022670"/>
    </source>
</evidence>
<reference evidence="10" key="2">
    <citation type="submission" date="2025-08" db="UniProtKB">
        <authorList>
            <consortium name="RefSeq"/>
        </authorList>
    </citation>
    <scope>IDENTIFICATION</scope>
    <source>
        <strain evidence="10">S238N-H82</strain>
        <tissue evidence="10">Testes</tissue>
    </source>
</reference>
<dbReference type="OrthoDB" id="10059102at2759"/>
<dbReference type="SMART" id="SM00020">
    <property type="entry name" value="Tryp_SPc"/>
    <property type="match status" value="1"/>
</dbReference>
<proteinExistence type="predicted"/>
<keyword evidence="4" id="KW-0378">Hydrolase</keyword>
<dbReference type="InterPro" id="IPR050127">
    <property type="entry name" value="Serine_Proteases_S1"/>
</dbReference>
<dbReference type="GO" id="GO:0005615">
    <property type="term" value="C:extracellular space"/>
    <property type="evidence" value="ECO:0000318"/>
    <property type="project" value="GO_Central"/>
</dbReference>
<feature type="domain" description="Peptidase S1" evidence="8">
    <location>
        <begin position="22"/>
        <end position="245"/>
    </location>
</feature>
<accession>A0A9J7LS87</accession>
<dbReference type="PANTHER" id="PTHR24264">
    <property type="entry name" value="TRYPSIN-RELATED"/>
    <property type="match status" value="1"/>
</dbReference>
<evidence type="ECO:0000256" key="4">
    <source>
        <dbReference type="ARBA" id="ARBA00022801"/>
    </source>
</evidence>
<dbReference type="Pfam" id="PF00089">
    <property type="entry name" value="Trypsin"/>
    <property type="match status" value="1"/>
</dbReference>
<organism evidence="9 10">
    <name type="scientific">Branchiostoma floridae</name>
    <name type="common">Florida lancelet</name>
    <name type="synonym">Amphioxus</name>
    <dbReference type="NCBI Taxonomy" id="7739"/>
    <lineage>
        <taxon>Eukaryota</taxon>
        <taxon>Metazoa</taxon>
        <taxon>Chordata</taxon>
        <taxon>Cephalochordata</taxon>
        <taxon>Leptocardii</taxon>
        <taxon>Amphioxiformes</taxon>
        <taxon>Branchiostomatidae</taxon>
        <taxon>Branchiostoma</taxon>
    </lineage>
</organism>
<evidence type="ECO:0000256" key="2">
    <source>
        <dbReference type="ARBA" id="ARBA00022525"/>
    </source>
</evidence>
<keyword evidence="9" id="KW-1185">Reference proteome</keyword>
<keyword evidence="7" id="KW-0732">Signal</keyword>
<dbReference type="InterPro" id="IPR018114">
    <property type="entry name" value="TRYPSIN_HIS"/>
</dbReference>
<dbReference type="PANTHER" id="PTHR24264:SF65">
    <property type="entry name" value="SRCR DOMAIN-CONTAINING PROTEIN"/>
    <property type="match status" value="1"/>
</dbReference>
<dbReference type="GO" id="GO:0004252">
    <property type="term" value="F:serine-type endopeptidase activity"/>
    <property type="evidence" value="ECO:0000318"/>
    <property type="project" value="GO_Central"/>
</dbReference>
<dbReference type="InterPro" id="IPR009003">
    <property type="entry name" value="Peptidase_S1_PA"/>
</dbReference>
<dbReference type="GeneID" id="118423916"/>
<dbReference type="InterPro" id="IPR043504">
    <property type="entry name" value="Peptidase_S1_PA_chymotrypsin"/>
</dbReference>
<reference evidence="9" key="1">
    <citation type="journal article" date="2020" name="Nat. Ecol. Evol.">
        <title>Deeply conserved synteny resolves early events in vertebrate evolution.</title>
        <authorList>
            <person name="Simakov O."/>
            <person name="Marletaz F."/>
            <person name="Yue J.X."/>
            <person name="O'Connell B."/>
            <person name="Jenkins J."/>
            <person name="Brandt A."/>
            <person name="Calef R."/>
            <person name="Tung C.H."/>
            <person name="Huang T.K."/>
            <person name="Schmutz J."/>
            <person name="Satoh N."/>
            <person name="Yu J.K."/>
            <person name="Putnam N.H."/>
            <person name="Green R.E."/>
            <person name="Rokhsar D.S."/>
        </authorList>
    </citation>
    <scope>NUCLEOTIDE SEQUENCE [LARGE SCALE GENOMIC DNA]</scope>
    <source>
        <strain evidence="9">S238N-H82</strain>
    </source>
</reference>
<evidence type="ECO:0000256" key="1">
    <source>
        <dbReference type="ARBA" id="ARBA00004613"/>
    </source>
</evidence>
<sequence>MHFFALLALVSYAAAEGYEDRIVGGAEATPGAFPWQVSLQRSGSHFCGGTLLNSQWVLSAAHCLNSAITVVAGEHDLSRNEGHEQRRSVERIILHPNFNSNTLDNDIMLIKLSSPVTINSWVSPASLPGLGETLDVSTRVTVTGWGNTGSDFPNKLQRVRVPVISRNTCNDANTYNGAVTTNMFCAGYMDGGKGSCQGDSGGPAVRGGTVYGVVSWGPQTCAQPKYPGVYTKVKKYTDWINSYIN</sequence>
<dbReference type="FunFam" id="2.40.10.10:FF:000003">
    <property type="entry name" value="Transmembrane serine protease 3"/>
    <property type="match status" value="1"/>
</dbReference>
<dbReference type="RefSeq" id="XP_035688123.1">
    <property type="nucleotide sequence ID" value="XM_035832230.1"/>
</dbReference>
<dbReference type="GO" id="GO:0006508">
    <property type="term" value="P:proteolysis"/>
    <property type="evidence" value="ECO:0000318"/>
    <property type="project" value="GO_Central"/>
</dbReference>
<keyword evidence="6" id="KW-1015">Disulfide bond</keyword>
<feature type="chain" id="PRO_5039938570" evidence="7">
    <location>
        <begin position="16"/>
        <end position="245"/>
    </location>
</feature>
<dbReference type="AlphaFoldDB" id="A0A9J7LS87"/>
<dbReference type="SUPFAM" id="SSF50494">
    <property type="entry name" value="Trypsin-like serine proteases"/>
    <property type="match status" value="1"/>
</dbReference>
<dbReference type="InterPro" id="IPR001254">
    <property type="entry name" value="Trypsin_dom"/>
</dbReference>
<evidence type="ECO:0000256" key="5">
    <source>
        <dbReference type="ARBA" id="ARBA00022825"/>
    </source>
</evidence>
<evidence type="ECO:0000256" key="6">
    <source>
        <dbReference type="ARBA" id="ARBA00023157"/>
    </source>
</evidence>
<name>A0A9J7LS87_BRAFL</name>
<dbReference type="PROSITE" id="PS00134">
    <property type="entry name" value="TRYPSIN_HIS"/>
    <property type="match status" value="1"/>
</dbReference>
<evidence type="ECO:0000313" key="9">
    <source>
        <dbReference type="Proteomes" id="UP000001554"/>
    </source>
</evidence>
<evidence type="ECO:0000259" key="8">
    <source>
        <dbReference type="PROSITE" id="PS50240"/>
    </source>
</evidence>
<gene>
    <name evidence="10" type="primary">LOC118423916</name>
</gene>
<keyword evidence="5" id="KW-0720">Serine protease</keyword>
<dbReference type="OMA" id="GMITASM"/>
<evidence type="ECO:0000313" key="10">
    <source>
        <dbReference type="RefSeq" id="XP_035688123.1"/>
    </source>
</evidence>
<keyword evidence="2" id="KW-0964">Secreted</keyword>
<dbReference type="InterPro" id="IPR001314">
    <property type="entry name" value="Peptidase_S1A"/>
</dbReference>
<dbReference type="Proteomes" id="UP000001554">
    <property type="component" value="Chromosome 10"/>
</dbReference>
<dbReference type="CDD" id="cd00190">
    <property type="entry name" value="Tryp_SPc"/>
    <property type="match status" value="1"/>
</dbReference>
<dbReference type="KEGG" id="bfo:118423916"/>
<feature type="signal peptide" evidence="7">
    <location>
        <begin position="1"/>
        <end position="15"/>
    </location>
</feature>
<protein>
    <submittedName>
        <fullName evidence="10">Trypsin-like</fullName>
    </submittedName>
</protein>
<evidence type="ECO:0000256" key="7">
    <source>
        <dbReference type="SAM" id="SignalP"/>
    </source>
</evidence>
<keyword evidence="3" id="KW-0645">Protease</keyword>